<dbReference type="CDD" id="cd00866">
    <property type="entry name" value="PEBP_euk"/>
    <property type="match status" value="1"/>
</dbReference>
<name>A0A8H6XCF7_9AGAR</name>
<dbReference type="Pfam" id="PF01161">
    <property type="entry name" value="PBP"/>
    <property type="match status" value="1"/>
</dbReference>
<evidence type="ECO:0000256" key="2">
    <source>
        <dbReference type="SAM" id="SignalP"/>
    </source>
</evidence>
<keyword evidence="2" id="KW-0732">Signal</keyword>
<evidence type="ECO:0000313" key="4">
    <source>
        <dbReference type="Proteomes" id="UP000620124"/>
    </source>
</evidence>
<feature type="chain" id="PRO_5034092612" evidence="2">
    <location>
        <begin position="18"/>
        <end position="267"/>
    </location>
</feature>
<dbReference type="PANTHER" id="PTHR11362:SF140">
    <property type="entry name" value="PEBP-LIKE PROTEIN"/>
    <property type="match status" value="1"/>
</dbReference>
<keyword evidence="4" id="KW-1185">Reference proteome</keyword>
<reference evidence="3" key="1">
    <citation type="submission" date="2020-05" db="EMBL/GenBank/DDBJ databases">
        <title>Mycena genomes resolve the evolution of fungal bioluminescence.</title>
        <authorList>
            <person name="Tsai I.J."/>
        </authorList>
    </citation>
    <scope>NUCLEOTIDE SEQUENCE</scope>
    <source>
        <strain evidence="3">CCC161011</strain>
    </source>
</reference>
<dbReference type="Gene3D" id="3.90.280.10">
    <property type="entry name" value="PEBP-like"/>
    <property type="match status" value="1"/>
</dbReference>
<evidence type="ECO:0000313" key="3">
    <source>
        <dbReference type="EMBL" id="KAF7338513.1"/>
    </source>
</evidence>
<sequence>MLTSTLVFTALLSFANAATTQLDIEAIEPSSCPRCSPTFTPGAVLSLSFAGSDVTTGQAMAQKDVSSKPVVTVSAFNATLTGNFTIAMVDADVVGTDYGTDGVNRHWLENGVTISSGTVSDTSATAITAYAGPGPAPGSGPHRYVVLLYAQPSTFSPPADLSAPVTGVHKFDLNAYVKDSGLGDIIAANYFTVEVGTDSTSLPVTSAVVTSTLASAAPSGGASGGPSGTGSASAPGSSSSNKPSGALKSGVQSAAAVLAAGVMIALL</sequence>
<dbReference type="InterPro" id="IPR008914">
    <property type="entry name" value="PEBP"/>
</dbReference>
<dbReference type="InterPro" id="IPR036610">
    <property type="entry name" value="PEBP-like_sf"/>
</dbReference>
<accession>A0A8H6XCF7</accession>
<dbReference type="EMBL" id="JACAZI010000021">
    <property type="protein sequence ID" value="KAF7338513.1"/>
    <property type="molecule type" value="Genomic_DNA"/>
</dbReference>
<comment type="caution">
    <text evidence="3">The sequence shown here is derived from an EMBL/GenBank/DDBJ whole genome shotgun (WGS) entry which is preliminary data.</text>
</comment>
<dbReference type="OrthoDB" id="2506647at2759"/>
<dbReference type="Proteomes" id="UP000620124">
    <property type="component" value="Unassembled WGS sequence"/>
</dbReference>
<evidence type="ECO:0000256" key="1">
    <source>
        <dbReference type="SAM" id="MobiDB-lite"/>
    </source>
</evidence>
<feature type="compositionally biased region" description="Low complexity" evidence="1">
    <location>
        <begin position="229"/>
        <end position="245"/>
    </location>
</feature>
<feature type="region of interest" description="Disordered" evidence="1">
    <location>
        <begin position="216"/>
        <end position="245"/>
    </location>
</feature>
<dbReference type="PANTHER" id="PTHR11362">
    <property type="entry name" value="PHOSPHATIDYLETHANOLAMINE-BINDING PROTEIN"/>
    <property type="match status" value="1"/>
</dbReference>
<dbReference type="AlphaFoldDB" id="A0A8H6XCF7"/>
<feature type="signal peptide" evidence="2">
    <location>
        <begin position="1"/>
        <end position="17"/>
    </location>
</feature>
<protein>
    <submittedName>
        <fullName evidence="3">Nucleus protein</fullName>
    </submittedName>
</protein>
<proteinExistence type="predicted"/>
<dbReference type="SUPFAM" id="SSF49777">
    <property type="entry name" value="PEBP-like"/>
    <property type="match status" value="1"/>
</dbReference>
<dbReference type="InterPro" id="IPR035810">
    <property type="entry name" value="PEBP_euk"/>
</dbReference>
<organism evidence="3 4">
    <name type="scientific">Mycena venus</name>
    <dbReference type="NCBI Taxonomy" id="2733690"/>
    <lineage>
        <taxon>Eukaryota</taxon>
        <taxon>Fungi</taxon>
        <taxon>Dikarya</taxon>
        <taxon>Basidiomycota</taxon>
        <taxon>Agaricomycotina</taxon>
        <taxon>Agaricomycetes</taxon>
        <taxon>Agaricomycetidae</taxon>
        <taxon>Agaricales</taxon>
        <taxon>Marasmiineae</taxon>
        <taxon>Mycenaceae</taxon>
        <taxon>Mycena</taxon>
    </lineage>
</organism>
<gene>
    <name evidence="3" type="ORF">MVEN_02077400</name>
</gene>